<feature type="domain" description="DUF2786" evidence="2">
    <location>
        <begin position="194"/>
        <end position="231"/>
    </location>
</feature>
<dbReference type="InterPro" id="IPR024498">
    <property type="entry name" value="DUF2786"/>
</dbReference>
<proteinExistence type="predicted"/>
<dbReference type="Pfam" id="PF23771">
    <property type="entry name" value="DUF7168"/>
    <property type="match status" value="1"/>
</dbReference>
<name>A0ABT4CCY2_9ACTN</name>
<evidence type="ECO:0000259" key="3">
    <source>
        <dbReference type="Pfam" id="PF23771"/>
    </source>
</evidence>
<evidence type="ECO:0000256" key="1">
    <source>
        <dbReference type="SAM" id="MobiDB-lite"/>
    </source>
</evidence>
<dbReference type="Pfam" id="PF10979">
    <property type="entry name" value="DUF2786"/>
    <property type="match status" value="1"/>
</dbReference>
<accession>A0ABT4CCY2</accession>
<sequence>MGANSRKRKAARQRTQERNEQPGEDPTRAGESWDAARAYAVVEAHVHHALRQLIRKKLSSDEVARVAQHLVTRAAPHPRHVVEIVLHDLAHVVLGHVVDGGWSPSDLGELVMRNLGPAHLPLLATALREHERSSACAQAWRDAVDALDEPALALGPGEPVAALLGLVALLNVAPRLTDAIAGTAEQTGPEHPKLARVRALLAKAESTEFDEEAEALSAKAQELISRYALDQLLDDGPASGRSDLRVRRLWLDRPYVRAKTLLVSAVASANRCRAAGADQLGFSVVVGSASDLDAVELMVTSLLVQADAAMLRHGRRTSATGTTRMKSFRQSFLTAYALRIADRLERANIEAARATGADLLPVLRSQEAKVAEEFVRLVPHSVGRSTTVSNSEGWTAGLAAADLAQLGVNGRLDHAG</sequence>
<feature type="domain" description="DUF7168" evidence="3">
    <location>
        <begin position="259"/>
        <end position="357"/>
    </location>
</feature>
<feature type="region of interest" description="Disordered" evidence="1">
    <location>
        <begin position="1"/>
        <end position="31"/>
    </location>
</feature>
<feature type="compositionally biased region" description="Basic and acidic residues" evidence="1">
    <location>
        <begin position="14"/>
        <end position="28"/>
    </location>
</feature>
<dbReference type="Proteomes" id="UP001074726">
    <property type="component" value="Unassembled WGS sequence"/>
</dbReference>
<dbReference type="RefSeq" id="WP_268111735.1">
    <property type="nucleotide sequence ID" value="NZ_JAPPUX010000003.1"/>
</dbReference>
<evidence type="ECO:0000313" key="5">
    <source>
        <dbReference type="Proteomes" id="UP001074726"/>
    </source>
</evidence>
<organism evidence="4 5">
    <name type="scientific">Nocardioides pini</name>
    <dbReference type="NCBI Taxonomy" id="2975053"/>
    <lineage>
        <taxon>Bacteria</taxon>
        <taxon>Bacillati</taxon>
        <taxon>Actinomycetota</taxon>
        <taxon>Actinomycetes</taxon>
        <taxon>Propionibacteriales</taxon>
        <taxon>Nocardioidaceae</taxon>
        <taxon>Nocardioides</taxon>
    </lineage>
</organism>
<gene>
    <name evidence="4" type="ORF">NYO98_11080</name>
</gene>
<dbReference type="EMBL" id="JAPPUX010000003">
    <property type="protein sequence ID" value="MCY4726820.1"/>
    <property type="molecule type" value="Genomic_DNA"/>
</dbReference>
<evidence type="ECO:0000313" key="4">
    <source>
        <dbReference type="EMBL" id="MCY4726820.1"/>
    </source>
</evidence>
<keyword evidence="5" id="KW-1185">Reference proteome</keyword>
<evidence type="ECO:0000259" key="2">
    <source>
        <dbReference type="Pfam" id="PF10979"/>
    </source>
</evidence>
<protein>
    <submittedName>
        <fullName evidence="4">DUF2786 domain-containing protein</fullName>
    </submittedName>
</protein>
<reference evidence="4" key="1">
    <citation type="submission" date="2022-08" db="EMBL/GenBank/DDBJ databases">
        <title>Genome sequencing of Nocardioides sp. STR2.</title>
        <authorList>
            <person name="So Y."/>
        </authorList>
    </citation>
    <scope>NUCLEOTIDE SEQUENCE</scope>
    <source>
        <strain evidence="4">STR2</strain>
    </source>
</reference>
<dbReference type="InterPro" id="IPR055592">
    <property type="entry name" value="DUF7168"/>
</dbReference>
<feature type="compositionally biased region" description="Basic residues" evidence="1">
    <location>
        <begin position="1"/>
        <end position="12"/>
    </location>
</feature>
<comment type="caution">
    <text evidence="4">The sequence shown here is derived from an EMBL/GenBank/DDBJ whole genome shotgun (WGS) entry which is preliminary data.</text>
</comment>